<feature type="transmembrane region" description="Helical" evidence="2">
    <location>
        <begin position="15"/>
        <end position="36"/>
    </location>
</feature>
<proteinExistence type="predicted"/>
<dbReference type="RefSeq" id="WP_386817752.1">
    <property type="nucleotide sequence ID" value="NZ_JBHUIT010000001.1"/>
</dbReference>
<accession>A0ABW5D3J4</accession>
<protein>
    <recommendedName>
        <fullName evidence="5">TonB C-terminal domain-containing protein</fullName>
    </recommendedName>
</protein>
<evidence type="ECO:0000256" key="2">
    <source>
        <dbReference type="SAM" id="Phobius"/>
    </source>
</evidence>
<gene>
    <name evidence="3" type="ORF">ACFSSA_00240</name>
</gene>
<dbReference type="EMBL" id="JBHUIT010000001">
    <property type="protein sequence ID" value="MFD2255090.1"/>
    <property type="molecule type" value="Genomic_DNA"/>
</dbReference>
<feature type="compositionally biased region" description="Basic and acidic residues" evidence="1">
    <location>
        <begin position="129"/>
        <end position="138"/>
    </location>
</feature>
<evidence type="ECO:0008006" key="5">
    <source>
        <dbReference type="Google" id="ProtNLM"/>
    </source>
</evidence>
<evidence type="ECO:0000256" key="1">
    <source>
        <dbReference type="SAM" id="MobiDB-lite"/>
    </source>
</evidence>
<keyword evidence="4" id="KW-1185">Reference proteome</keyword>
<feature type="region of interest" description="Disordered" evidence="1">
    <location>
        <begin position="66"/>
        <end position="265"/>
    </location>
</feature>
<feature type="compositionally biased region" description="Basic and acidic residues" evidence="1">
    <location>
        <begin position="179"/>
        <end position="202"/>
    </location>
</feature>
<sequence>MANAVSHQKGDDARLWAAAICISLLINGLLLTWISYEMITSEIDRKKQIPATAQAEQVVKIFPDMIERPESAPEKKNTPVEPEVVRTSEDQESAEPPSSRRFIGERNTRATSDRAATSDDKAMPSQAGREARDEKELETTESDYQDGKLDNPSRSPSTAAPPPAPLTPPSPADSMPEAAKGEKSKDEGEAEKAQTAIREKLLDGPNPIETPVPKAEERTDVKPREEKQARDGKLDGVALKKENDKPKETPKPRTPSIDDPAFSGYQRKTAILGSISRTGRSALDVEDTPMGRYQSLISRAVEQEWQRNCVRHRDFITPGYLTVRFFVETSGRVKTVQFVGEAQTGQVQKGFTLNSIRDADIPAMPAEVKREMDGHALELIFNFYF</sequence>
<name>A0ABW5D3J4_9BACT</name>
<organism evidence="3 4">
    <name type="scientific">Luteolibacter algae</name>
    <dbReference type="NCBI Taxonomy" id="454151"/>
    <lineage>
        <taxon>Bacteria</taxon>
        <taxon>Pseudomonadati</taxon>
        <taxon>Verrucomicrobiota</taxon>
        <taxon>Verrucomicrobiia</taxon>
        <taxon>Verrucomicrobiales</taxon>
        <taxon>Verrucomicrobiaceae</taxon>
        <taxon>Luteolibacter</taxon>
    </lineage>
</organism>
<evidence type="ECO:0000313" key="3">
    <source>
        <dbReference type="EMBL" id="MFD2255090.1"/>
    </source>
</evidence>
<keyword evidence="2" id="KW-0812">Transmembrane</keyword>
<keyword evidence="2" id="KW-0472">Membrane</keyword>
<reference evidence="4" key="1">
    <citation type="journal article" date="2019" name="Int. J. Syst. Evol. Microbiol.">
        <title>The Global Catalogue of Microorganisms (GCM) 10K type strain sequencing project: providing services to taxonomists for standard genome sequencing and annotation.</title>
        <authorList>
            <consortium name="The Broad Institute Genomics Platform"/>
            <consortium name="The Broad Institute Genome Sequencing Center for Infectious Disease"/>
            <person name="Wu L."/>
            <person name="Ma J."/>
        </authorList>
    </citation>
    <scope>NUCLEOTIDE SEQUENCE [LARGE SCALE GENOMIC DNA]</scope>
    <source>
        <strain evidence="4">CGMCC 4.7106</strain>
    </source>
</reference>
<feature type="compositionally biased region" description="Basic and acidic residues" evidence="1">
    <location>
        <begin position="66"/>
        <end position="89"/>
    </location>
</feature>
<comment type="caution">
    <text evidence="3">The sequence shown here is derived from an EMBL/GenBank/DDBJ whole genome shotgun (WGS) entry which is preliminary data.</text>
</comment>
<dbReference type="Proteomes" id="UP001597375">
    <property type="component" value="Unassembled WGS sequence"/>
</dbReference>
<feature type="compositionally biased region" description="Basic and acidic residues" evidence="1">
    <location>
        <begin position="102"/>
        <end position="122"/>
    </location>
</feature>
<evidence type="ECO:0000313" key="4">
    <source>
        <dbReference type="Proteomes" id="UP001597375"/>
    </source>
</evidence>
<feature type="compositionally biased region" description="Basic and acidic residues" evidence="1">
    <location>
        <begin position="214"/>
        <end position="251"/>
    </location>
</feature>
<keyword evidence="2" id="KW-1133">Transmembrane helix</keyword>
<feature type="compositionally biased region" description="Pro residues" evidence="1">
    <location>
        <begin position="159"/>
        <end position="171"/>
    </location>
</feature>